<protein>
    <submittedName>
        <fullName evidence="1">Uncharacterized protein</fullName>
    </submittedName>
</protein>
<comment type="caution">
    <text evidence="1">The sequence shown here is derived from an EMBL/GenBank/DDBJ whole genome shotgun (WGS) entry which is preliminary data.</text>
</comment>
<keyword evidence="2" id="KW-1185">Reference proteome</keyword>
<evidence type="ECO:0000313" key="1">
    <source>
        <dbReference type="EMBL" id="KAH0737810.1"/>
    </source>
</evidence>
<evidence type="ECO:0000313" key="2">
    <source>
        <dbReference type="Proteomes" id="UP000826656"/>
    </source>
</evidence>
<reference evidence="1 2" key="1">
    <citation type="journal article" date="2021" name="bioRxiv">
        <title>Chromosome-scale and haplotype-resolved genome assembly of a tetraploid potato cultivar.</title>
        <authorList>
            <person name="Sun H."/>
            <person name="Jiao W.-B."/>
            <person name="Krause K."/>
            <person name="Campoy J.A."/>
            <person name="Goel M."/>
            <person name="Folz-Donahue K."/>
            <person name="Kukat C."/>
            <person name="Huettel B."/>
            <person name="Schneeberger K."/>
        </authorList>
    </citation>
    <scope>NUCLEOTIDE SEQUENCE [LARGE SCALE GENOMIC DNA]</scope>
    <source>
        <strain evidence="1">SolTubOtavaFocal</strain>
        <tissue evidence="1">Leaves</tissue>
    </source>
</reference>
<gene>
    <name evidence="1" type="ORF">KY290_036515</name>
</gene>
<sequence length="135" mass="14815">GPCFLLCFEEGAIGKRVTSNAAIRCFEAVVVLSVASVLLISVETKARPIGPVHVFLNVALPPTSPSFCSWDPCKRPTTIDAFRHPLFQSCFYIPPSVRTKAAIAKTPHSVEQKYKWSFGLLHNPKPSINFSTVKS</sequence>
<feature type="non-terminal residue" evidence="1">
    <location>
        <position position="1"/>
    </location>
</feature>
<dbReference type="EMBL" id="JAIVGD010000028">
    <property type="protein sequence ID" value="KAH0737810.1"/>
    <property type="molecule type" value="Genomic_DNA"/>
</dbReference>
<proteinExistence type="predicted"/>
<organism evidence="1 2">
    <name type="scientific">Solanum tuberosum</name>
    <name type="common">Potato</name>
    <dbReference type="NCBI Taxonomy" id="4113"/>
    <lineage>
        <taxon>Eukaryota</taxon>
        <taxon>Viridiplantae</taxon>
        <taxon>Streptophyta</taxon>
        <taxon>Embryophyta</taxon>
        <taxon>Tracheophyta</taxon>
        <taxon>Spermatophyta</taxon>
        <taxon>Magnoliopsida</taxon>
        <taxon>eudicotyledons</taxon>
        <taxon>Gunneridae</taxon>
        <taxon>Pentapetalae</taxon>
        <taxon>asterids</taxon>
        <taxon>lamiids</taxon>
        <taxon>Solanales</taxon>
        <taxon>Solanaceae</taxon>
        <taxon>Solanoideae</taxon>
        <taxon>Solaneae</taxon>
        <taxon>Solanum</taxon>
    </lineage>
</organism>
<name>A0ABQ7TWM5_SOLTU</name>
<accession>A0ABQ7TWM5</accession>
<dbReference type="Proteomes" id="UP000826656">
    <property type="component" value="Unassembled WGS sequence"/>
</dbReference>